<dbReference type="InterPro" id="IPR039425">
    <property type="entry name" value="RNA_pol_sigma-70-like"/>
</dbReference>
<dbReference type="NCBIfam" id="TIGR02937">
    <property type="entry name" value="sigma70-ECF"/>
    <property type="match status" value="1"/>
</dbReference>
<organism evidence="6 7">
    <name type="scientific">Luteolibacter arcticus</name>
    <dbReference type="NCBI Taxonomy" id="1581411"/>
    <lineage>
        <taxon>Bacteria</taxon>
        <taxon>Pseudomonadati</taxon>
        <taxon>Verrucomicrobiota</taxon>
        <taxon>Verrucomicrobiia</taxon>
        <taxon>Verrucomicrobiales</taxon>
        <taxon>Verrucomicrobiaceae</taxon>
        <taxon>Luteolibacter</taxon>
    </lineage>
</organism>
<evidence type="ECO:0000256" key="2">
    <source>
        <dbReference type="ARBA" id="ARBA00023015"/>
    </source>
</evidence>
<reference evidence="6 7" key="1">
    <citation type="submission" date="2022-10" db="EMBL/GenBank/DDBJ databases">
        <title>Luteolibacter arcticus strain CCTCC AB 2014275, whole genome shotgun sequencing project.</title>
        <authorList>
            <person name="Zhao G."/>
            <person name="Shen L."/>
        </authorList>
    </citation>
    <scope>NUCLEOTIDE SEQUENCE [LARGE SCALE GENOMIC DNA]</scope>
    <source>
        <strain evidence="6 7">CCTCC AB 2014275</strain>
    </source>
</reference>
<dbReference type="PANTHER" id="PTHR43133">
    <property type="entry name" value="RNA POLYMERASE ECF-TYPE SIGMA FACTO"/>
    <property type="match status" value="1"/>
</dbReference>
<dbReference type="NCBIfam" id="TIGR02999">
    <property type="entry name" value="Sig-70_X6"/>
    <property type="match status" value="1"/>
</dbReference>
<dbReference type="RefSeq" id="WP_264486564.1">
    <property type="nucleotide sequence ID" value="NZ_JAPDDT010000002.1"/>
</dbReference>
<proteinExistence type="inferred from homology"/>
<dbReference type="InterPro" id="IPR013324">
    <property type="entry name" value="RNA_pol_sigma_r3/r4-like"/>
</dbReference>
<dbReference type="InterPro" id="IPR014284">
    <property type="entry name" value="RNA_pol_sigma-70_dom"/>
</dbReference>
<dbReference type="Gene3D" id="1.10.10.10">
    <property type="entry name" value="Winged helix-like DNA-binding domain superfamily/Winged helix DNA-binding domain"/>
    <property type="match status" value="1"/>
</dbReference>
<dbReference type="Proteomes" id="UP001320876">
    <property type="component" value="Unassembled WGS sequence"/>
</dbReference>
<keyword evidence="4" id="KW-0804">Transcription</keyword>
<evidence type="ECO:0000313" key="7">
    <source>
        <dbReference type="Proteomes" id="UP001320876"/>
    </source>
</evidence>
<keyword evidence="2" id="KW-0805">Transcription regulation</keyword>
<dbReference type="PANTHER" id="PTHR43133:SF39">
    <property type="entry name" value="SIMILAR TO RNA POLYMERASE SIGMA-E FACTOR"/>
    <property type="match status" value="1"/>
</dbReference>
<keyword evidence="3" id="KW-0731">Sigma factor</keyword>
<evidence type="ECO:0000259" key="5">
    <source>
        <dbReference type="Pfam" id="PF07638"/>
    </source>
</evidence>
<evidence type="ECO:0000313" key="6">
    <source>
        <dbReference type="EMBL" id="MCW1922457.1"/>
    </source>
</evidence>
<comment type="caution">
    <text evidence="6">The sequence shown here is derived from an EMBL/GenBank/DDBJ whole genome shotgun (WGS) entry which is preliminary data.</text>
</comment>
<dbReference type="InterPro" id="IPR013325">
    <property type="entry name" value="RNA_pol_sigma_r2"/>
</dbReference>
<sequence length="186" mass="21177">MSDVTVMLAAVEQGEPNAAEELLKLVYDELRKLAAFRMSQQPPGQTLQPTALVHEAWLKLVGSATPTFNDRAHFFSAAAEAMRHILIDRARRKQTRRHGGDLERVPMGEFEVMSPLPDEQMLAVNEALDRFSLQYPAQAQVVKLRYFTGMTNEEIARLLKVSVSTVKNYWNFSRAWLFREIDGEPD</sequence>
<protein>
    <submittedName>
        <fullName evidence="6">Sigma-70 family RNA polymerase sigma factor</fullName>
    </submittedName>
</protein>
<dbReference type="InterPro" id="IPR011517">
    <property type="entry name" value="RNA_pol_sigma70_ECF-like"/>
</dbReference>
<comment type="similarity">
    <text evidence="1">Belongs to the sigma-70 factor family. ECF subfamily.</text>
</comment>
<accession>A0ABT3GFQ5</accession>
<dbReference type="Pfam" id="PF07638">
    <property type="entry name" value="Sigma70_ECF"/>
    <property type="match status" value="1"/>
</dbReference>
<dbReference type="SUPFAM" id="SSF88946">
    <property type="entry name" value="Sigma2 domain of RNA polymerase sigma factors"/>
    <property type="match status" value="1"/>
</dbReference>
<evidence type="ECO:0000256" key="3">
    <source>
        <dbReference type="ARBA" id="ARBA00023082"/>
    </source>
</evidence>
<dbReference type="InterPro" id="IPR053812">
    <property type="entry name" value="HTH_Sigma70_ECF-like"/>
</dbReference>
<evidence type="ECO:0000256" key="1">
    <source>
        <dbReference type="ARBA" id="ARBA00010641"/>
    </source>
</evidence>
<evidence type="ECO:0000256" key="4">
    <source>
        <dbReference type="ARBA" id="ARBA00023163"/>
    </source>
</evidence>
<dbReference type="SUPFAM" id="SSF88659">
    <property type="entry name" value="Sigma3 and sigma4 domains of RNA polymerase sigma factors"/>
    <property type="match status" value="1"/>
</dbReference>
<dbReference type="InterPro" id="IPR036388">
    <property type="entry name" value="WH-like_DNA-bd_sf"/>
</dbReference>
<feature type="domain" description="RNA polymerase sigma-70 ECF-like HTH" evidence="5">
    <location>
        <begin position="1"/>
        <end position="182"/>
    </location>
</feature>
<gene>
    <name evidence="6" type="ORF">OKA05_07815</name>
</gene>
<keyword evidence="7" id="KW-1185">Reference proteome</keyword>
<dbReference type="Gene3D" id="1.10.1740.10">
    <property type="match status" value="1"/>
</dbReference>
<name>A0ABT3GFQ5_9BACT</name>
<dbReference type="EMBL" id="JAPDDT010000002">
    <property type="protein sequence ID" value="MCW1922457.1"/>
    <property type="molecule type" value="Genomic_DNA"/>
</dbReference>